<name>A0A2U1B1H5_9BACT</name>
<dbReference type="AlphaFoldDB" id="A0A2U1B1H5"/>
<evidence type="ECO:0000259" key="1">
    <source>
        <dbReference type="Pfam" id="PF18899"/>
    </source>
</evidence>
<dbReference type="InterPro" id="IPR025629">
    <property type="entry name" value="DUF4287"/>
</dbReference>
<protein>
    <submittedName>
        <fullName evidence="2">Putative transport protein</fullName>
    </submittedName>
</protein>
<feature type="domain" description="DUF5655" evidence="1">
    <location>
        <begin position="76"/>
        <end position="181"/>
    </location>
</feature>
<dbReference type="Pfam" id="PF14117">
    <property type="entry name" value="DUF4287"/>
    <property type="match status" value="1"/>
</dbReference>
<evidence type="ECO:0000313" key="3">
    <source>
        <dbReference type="Proteomes" id="UP000245466"/>
    </source>
</evidence>
<dbReference type="InterPro" id="IPR043714">
    <property type="entry name" value="DUF5655"/>
</dbReference>
<dbReference type="EMBL" id="QEKI01000003">
    <property type="protein sequence ID" value="PVY42508.1"/>
    <property type="molecule type" value="Genomic_DNA"/>
</dbReference>
<dbReference type="Pfam" id="PF18899">
    <property type="entry name" value="DUF5655"/>
    <property type="match status" value="1"/>
</dbReference>
<comment type="caution">
    <text evidence="2">The sequence shown here is derived from an EMBL/GenBank/DDBJ whole genome shotgun (WGS) entry which is preliminary data.</text>
</comment>
<organism evidence="2 3">
    <name type="scientific">Pontibacter virosus</name>
    <dbReference type="NCBI Taxonomy" id="1765052"/>
    <lineage>
        <taxon>Bacteria</taxon>
        <taxon>Pseudomonadati</taxon>
        <taxon>Bacteroidota</taxon>
        <taxon>Cytophagia</taxon>
        <taxon>Cytophagales</taxon>
        <taxon>Hymenobacteraceae</taxon>
        <taxon>Pontibacter</taxon>
    </lineage>
</organism>
<sequence>MDKAAQTMIDNLEKNTGKSLAEWIKIVQDTGLHKHGEILKYLKSDHNFTHGFANMVALKAKGTDAGSAENPEDLVVKQYKGKEQLQPIYEALVAQLKLLGTDVELAPKTAYVSVRSKKQFALIQPSTKTRLDVGINLKGREPEGRLENSGSFNAMCSHRVRLQNAEEIDAELIGWLKAAYEEAR</sequence>
<dbReference type="Proteomes" id="UP000245466">
    <property type="component" value="Unassembled WGS sequence"/>
</dbReference>
<keyword evidence="3" id="KW-1185">Reference proteome</keyword>
<dbReference type="RefSeq" id="WP_116542658.1">
    <property type="nucleotide sequence ID" value="NZ_QEKI01000003.1"/>
</dbReference>
<evidence type="ECO:0000313" key="2">
    <source>
        <dbReference type="EMBL" id="PVY42508.1"/>
    </source>
</evidence>
<reference evidence="2 3" key="1">
    <citation type="submission" date="2018-04" db="EMBL/GenBank/DDBJ databases">
        <title>Genomic Encyclopedia of Type Strains, Phase IV (KMG-IV): sequencing the most valuable type-strain genomes for metagenomic binning, comparative biology and taxonomic classification.</title>
        <authorList>
            <person name="Goeker M."/>
        </authorList>
    </citation>
    <scope>NUCLEOTIDE SEQUENCE [LARGE SCALE GENOMIC DNA]</scope>
    <source>
        <strain evidence="2 3">DSM 100231</strain>
    </source>
</reference>
<proteinExistence type="predicted"/>
<accession>A0A2U1B1H5</accession>
<dbReference type="OrthoDB" id="9809825at2"/>
<gene>
    <name evidence="2" type="ORF">C8E01_103378</name>
</gene>